<sequence>MSLLVFDDSKIDQIKKRNEQSSEENFDVVEASKNSKGGSELLYARVKERVPEDVWNYFQIILSRVRELEDKPKILWFQDTSRDPEVQFLKKKEERDKFERFVFPSDWSLEKYNLDLGLEYEKSVVLKNAIEPIPAHTKPKEGPIRLAYISTPHRGLDVLIAAFRAAKFENVELDIYSSFKIYGWEQTDKEFEPLYNACRETPNVNYHGTVSNEEIRTALQQTHILAYPCTYKETGCISAIEALSAGCVV</sequence>
<name>A0A382EIC1_9ZZZZ</name>
<dbReference type="Gene3D" id="3.40.50.2000">
    <property type="entry name" value="Glycogen Phosphorylase B"/>
    <property type="match status" value="1"/>
</dbReference>
<dbReference type="InterPro" id="IPR001296">
    <property type="entry name" value="Glyco_trans_1"/>
</dbReference>
<organism evidence="2">
    <name type="scientific">marine metagenome</name>
    <dbReference type="NCBI Taxonomy" id="408172"/>
    <lineage>
        <taxon>unclassified sequences</taxon>
        <taxon>metagenomes</taxon>
        <taxon>ecological metagenomes</taxon>
    </lineage>
</organism>
<dbReference type="SUPFAM" id="SSF53756">
    <property type="entry name" value="UDP-Glycosyltransferase/glycogen phosphorylase"/>
    <property type="match status" value="1"/>
</dbReference>
<evidence type="ECO:0000313" key="2">
    <source>
        <dbReference type="EMBL" id="SVB50410.1"/>
    </source>
</evidence>
<gene>
    <name evidence="2" type="ORF">METZ01_LOCUS203264</name>
</gene>
<proteinExistence type="predicted"/>
<reference evidence="2" key="1">
    <citation type="submission" date="2018-05" db="EMBL/GenBank/DDBJ databases">
        <authorList>
            <person name="Lanie J.A."/>
            <person name="Ng W.-L."/>
            <person name="Kazmierczak K.M."/>
            <person name="Andrzejewski T.M."/>
            <person name="Davidsen T.M."/>
            <person name="Wayne K.J."/>
            <person name="Tettelin H."/>
            <person name="Glass J.I."/>
            <person name="Rusch D."/>
            <person name="Podicherti R."/>
            <person name="Tsui H.-C.T."/>
            <person name="Winkler M.E."/>
        </authorList>
    </citation>
    <scope>NUCLEOTIDE SEQUENCE</scope>
</reference>
<evidence type="ECO:0000259" key="1">
    <source>
        <dbReference type="Pfam" id="PF00534"/>
    </source>
</evidence>
<feature type="domain" description="Glycosyl transferase family 1" evidence="1">
    <location>
        <begin position="151"/>
        <end position="249"/>
    </location>
</feature>
<accession>A0A382EIC1</accession>
<dbReference type="EMBL" id="UINC01044662">
    <property type="protein sequence ID" value="SVB50410.1"/>
    <property type="molecule type" value="Genomic_DNA"/>
</dbReference>
<feature type="non-terminal residue" evidence="2">
    <location>
        <position position="249"/>
    </location>
</feature>
<protein>
    <recommendedName>
        <fullName evidence="1">Glycosyl transferase family 1 domain-containing protein</fullName>
    </recommendedName>
</protein>
<dbReference type="AlphaFoldDB" id="A0A382EIC1"/>
<dbReference type="GO" id="GO:0016757">
    <property type="term" value="F:glycosyltransferase activity"/>
    <property type="evidence" value="ECO:0007669"/>
    <property type="project" value="InterPro"/>
</dbReference>
<dbReference type="Pfam" id="PF00534">
    <property type="entry name" value="Glycos_transf_1"/>
    <property type="match status" value="1"/>
</dbReference>